<organism evidence="5 6">
    <name type="scientific">Rosa chinensis</name>
    <name type="common">China rose</name>
    <dbReference type="NCBI Taxonomy" id="74649"/>
    <lineage>
        <taxon>Eukaryota</taxon>
        <taxon>Viridiplantae</taxon>
        <taxon>Streptophyta</taxon>
        <taxon>Embryophyta</taxon>
        <taxon>Tracheophyta</taxon>
        <taxon>Spermatophyta</taxon>
        <taxon>Magnoliopsida</taxon>
        <taxon>eudicotyledons</taxon>
        <taxon>Gunneridae</taxon>
        <taxon>Pentapetalae</taxon>
        <taxon>rosids</taxon>
        <taxon>fabids</taxon>
        <taxon>Rosales</taxon>
        <taxon>Rosaceae</taxon>
        <taxon>Rosoideae</taxon>
        <taxon>Rosoideae incertae sedis</taxon>
        <taxon>Rosa</taxon>
    </lineage>
</organism>
<evidence type="ECO:0000256" key="2">
    <source>
        <dbReference type="ARBA" id="ARBA00022741"/>
    </source>
</evidence>
<evidence type="ECO:0000256" key="1">
    <source>
        <dbReference type="ARBA" id="ARBA00022737"/>
    </source>
</evidence>
<gene>
    <name evidence="5" type="ORF">RchiOBHm_Chr1g0383521</name>
</gene>
<dbReference type="AlphaFoldDB" id="A0A2P6SPP9"/>
<evidence type="ECO:0000259" key="4">
    <source>
        <dbReference type="Pfam" id="PF18052"/>
    </source>
</evidence>
<protein>
    <recommendedName>
        <fullName evidence="4">Disease resistance N-terminal domain-containing protein</fullName>
    </recommendedName>
</protein>
<dbReference type="PANTHER" id="PTHR19338:SF66">
    <property type="entry name" value="NB-ARC DOMAIN-CONTAINING PROTEIN"/>
    <property type="match status" value="1"/>
</dbReference>
<dbReference type="Pfam" id="PF18052">
    <property type="entry name" value="Rx_N"/>
    <property type="match status" value="1"/>
</dbReference>
<dbReference type="Proteomes" id="UP000238479">
    <property type="component" value="Chromosome 1"/>
</dbReference>
<reference evidence="5 6" key="1">
    <citation type="journal article" date="2018" name="Nat. Genet.">
        <title>The Rosa genome provides new insights in the design of modern roses.</title>
        <authorList>
            <person name="Bendahmane M."/>
        </authorList>
    </citation>
    <scope>NUCLEOTIDE SEQUENCE [LARGE SCALE GENOMIC DNA]</scope>
    <source>
        <strain evidence="6">cv. Old Blush</strain>
    </source>
</reference>
<dbReference type="Gramene" id="PRQ60645">
    <property type="protein sequence ID" value="PRQ60645"/>
    <property type="gene ID" value="RchiOBHm_Chr1g0383521"/>
</dbReference>
<dbReference type="STRING" id="74649.A0A2P6SPP9"/>
<dbReference type="GO" id="GO:0000166">
    <property type="term" value="F:nucleotide binding"/>
    <property type="evidence" value="ECO:0007669"/>
    <property type="project" value="UniProtKB-KW"/>
</dbReference>
<dbReference type="OrthoDB" id="1192661at2759"/>
<dbReference type="OMA" id="NDENCHR"/>
<evidence type="ECO:0000313" key="5">
    <source>
        <dbReference type="EMBL" id="PRQ60645.1"/>
    </source>
</evidence>
<comment type="caution">
    <text evidence="5">The sequence shown here is derived from an EMBL/GenBank/DDBJ whole genome shotgun (WGS) entry which is preliminary data.</text>
</comment>
<feature type="domain" description="Disease resistance N-terminal" evidence="4">
    <location>
        <begin position="1"/>
        <end position="48"/>
    </location>
</feature>
<dbReference type="PANTHER" id="PTHR19338">
    <property type="entry name" value="TRANSLOCASE OF INNER MITOCHONDRIAL MEMBRANE 13 HOMOLOG"/>
    <property type="match status" value="1"/>
</dbReference>
<keyword evidence="2" id="KW-0547">Nucleotide-binding</keyword>
<dbReference type="GO" id="GO:0006952">
    <property type="term" value="P:defense response"/>
    <property type="evidence" value="ECO:0007669"/>
    <property type="project" value="UniProtKB-KW"/>
</dbReference>
<accession>A0A2P6SPP9</accession>
<dbReference type="EMBL" id="PDCK01000039">
    <property type="protein sequence ID" value="PRQ60645.1"/>
    <property type="molecule type" value="Genomic_DNA"/>
</dbReference>
<proteinExistence type="predicted"/>
<dbReference type="CDD" id="cd14798">
    <property type="entry name" value="RX-CC_like"/>
    <property type="match status" value="1"/>
</dbReference>
<evidence type="ECO:0000256" key="3">
    <source>
        <dbReference type="ARBA" id="ARBA00022821"/>
    </source>
</evidence>
<dbReference type="InterPro" id="IPR041118">
    <property type="entry name" value="Rx_N"/>
</dbReference>
<name>A0A2P6SPP9_ROSCH</name>
<sequence length="188" mass="21566">MQGFLKDADLRQRNEETVRIWVAEIRDAAYDLEDVIELFALKVACKRKGGFKYVMKRLSCILSEGVDLHKIGSEIESIITKVINLRLSMQTYNIRETGDGNSLQLYETQQQLRRTYSHVIGRDVVGLQDDVKELIVHLVNDENCHRVVSIWGMGTWIGEDHSCTTSLSSQTSPKSFWLFCLDVYFSTV</sequence>
<keyword evidence="3" id="KW-0611">Plant defense</keyword>
<keyword evidence="1" id="KW-0677">Repeat</keyword>
<keyword evidence="6" id="KW-1185">Reference proteome</keyword>
<dbReference type="InterPro" id="IPR038005">
    <property type="entry name" value="RX-like_CC"/>
</dbReference>
<dbReference type="Gene3D" id="1.20.5.4130">
    <property type="match status" value="1"/>
</dbReference>
<evidence type="ECO:0000313" key="6">
    <source>
        <dbReference type="Proteomes" id="UP000238479"/>
    </source>
</evidence>